<proteinExistence type="predicted"/>
<gene>
    <name evidence="2" type="ORF">ACHAW5_009832</name>
</gene>
<accession>A0ABD3NE76</accession>
<evidence type="ECO:0000313" key="2">
    <source>
        <dbReference type="EMBL" id="KAL3773723.1"/>
    </source>
</evidence>
<feature type="compositionally biased region" description="Polar residues" evidence="1">
    <location>
        <begin position="25"/>
        <end position="34"/>
    </location>
</feature>
<reference evidence="2 3" key="1">
    <citation type="submission" date="2024-10" db="EMBL/GenBank/DDBJ databases">
        <title>Updated reference genomes for cyclostephanoid diatoms.</title>
        <authorList>
            <person name="Roberts W.R."/>
            <person name="Alverson A.J."/>
        </authorList>
    </citation>
    <scope>NUCLEOTIDE SEQUENCE [LARGE SCALE GENOMIC DNA]</scope>
    <source>
        <strain evidence="2 3">AJA276-08</strain>
    </source>
</reference>
<feature type="compositionally biased region" description="Basic and acidic residues" evidence="1">
    <location>
        <begin position="35"/>
        <end position="46"/>
    </location>
</feature>
<dbReference type="EMBL" id="JALLAZ020001510">
    <property type="protein sequence ID" value="KAL3773723.1"/>
    <property type="molecule type" value="Genomic_DNA"/>
</dbReference>
<evidence type="ECO:0000256" key="1">
    <source>
        <dbReference type="SAM" id="MobiDB-lite"/>
    </source>
</evidence>
<keyword evidence="3" id="KW-1185">Reference proteome</keyword>
<feature type="compositionally biased region" description="Polar residues" evidence="1">
    <location>
        <begin position="1"/>
        <end position="14"/>
    </location>
</feature>
<evidence type="ECO:0000313" key="3">
    <source>
        <dbReference type="Proteomes" id="UP001530315"/>
    </source>
</evidence>
<feature type="region of interest" description="Disordered" evidence="1">
    <location>
        <begin position="1"/>
        <end position="48"/>
    </location>
</feature>
<dbReference type="Proteomes" id="UP001530315">
    <property type="component" value="Unassembled WGS sequence"/>
</dbReference>
<sequence length="208" mass="22703">MRFSYSSPTITQSLLGGDAGRGSPRSPQCSIRSSVHNENEGHHNIPLDDNSVSFRSIRGFKNPTVAVAENIGVAAVDTGFIKLGRRSILPRIQSDGAKTVDNESLSWPTAIVWLMSFPNSGTSYTLHTVRELTNTTTASNYGLEGDIKDEDSNPVFKGDGGMNGPYLELIRGKTTNIPKLILTKTHCGGYSYSHNPNSYIVTPRKFLR</sequence>
<dbReference type="AlphaFoldDB" id="A0ABD3NE76"/>
<comment type="caution">
    <text evidence="2">The sequence shown here is derived from an EMBL/GenBank/DDBJ whole genome shotgun (WGS) entry which is preliminary data.</text>
</comment>
<protein>
    <submittedName>
        <fullName evidence="2">Uncharacterized protein</fullName>
    </submittedName>
</protein>
<organism evidence="2 3">
    <name type="scientific">Stephanodiscus triporus</name>
    <dbReference type="NCBI Taxonomy" id="2934178"/>
    <lineage>
        <taxon>Eukaryota</taxon>
        <taxon>Sar</taxon>
        <taxon>Stramenopiles</taxon>
        <taxon>Ochrophyta</taxon>
        <taxon>Bacillariophyta</taxon>
        <taxon>Coscinodiscophyceae</taxon>
        <taxon>Thalassiosirophycidae</taxon>
        <taxon>Stephanodiscales</taxon>
        <taxon>Stephanodiscaceae</taxon>
        <taxon>Stephanodiscus</taxon>
    </lineage>
</organism>
<name>A0ABD3NE76_9STRA</name>